<dbReference type="AlphaFoldDB" id="A0A0F9WRQ0"/>
<feature type="compositionally biased region" description="Basic and acidic residues" evidence="1">
    <location>
        <begin position="131"/>
        <end position="151"/>
    </location>
</feature>
<comment type="caution">
    <text evidence="2">The sequence shown here is derived from an EMBL/GenBank/DDBJ whole genome shotgun (WGS) entry which is preliminary data.</text>
</comment>
<protein>
    <submittedName>
        <fullName evidence="2">Uncharacterized protein</fullName>
    </submittedName>
</protein>
<feature type="compositionally biased region" description="Gly residues" evidence="1">
    <location>
        <begin position="97"/>
        <end position="106"/>
    </location>
</feature>
<evidence type="ECO:0000256" key="1">
    <source>
        <dbReference type="SAM" id="MobiDB-lite"/>
    </source>
</evidence>
<feature type="region of interest" description="Disordered" evidence="1">
    <location>
        <begin position="82"/>
        <end position="153"/>
    </location>
</feature>
<accession>A0A0F9WRQ0</accession>
<reference evidence="2" key="1">
    <citation type="journal article" date="2015" name="Nature">
        <title>Complex archaea that bridge the gap between prokaryotes and eukaryotes.</title>
        <authorList>
            <person name="Spang A."/>
            <person name="Saw J.H."/>
            <person name="Jorgensen S.L."/>
            <person name="Zaremba-Niedzwiedzka K."/>
            <person name="Martijn J."/>
            <person name="Lind A.E."/>
            <person name="van Eijk R."/>
            <person name="Schleper C."/>
            <person name="Guy L."/>
            <person name="Ettema T.J."/>
        </authorList>
    </citation>
    <scope>NUCLEOTIDE SEQUENCE</scope>
</reference>
<evidence type="ECO:0000313" key="2">
    <source>
        <dbReference type="EMBL" id="KKN81433.1"/>
    </source>
</evidence>
<name>A0A0F9WRQ0_9ZZZZ</name>
<dbReference type="EMBL" id="LAZR01000215">
    <property type="protein sequence ID" value="KKN81433.1"/>
    <property type="molecule type" value="Genomic_DNA"/>
</dbReference>
<organism evidence="2">
    <name type="scientific">marine sediment metagenome</name>
    <dbReference type="NCBI Taxonomy" id="412755"/>
    <lineage>
        <taxon>unclassified sequences</taxon>
        <taxon>metagenomes</taxon>
        <taxon>ecological metagenomes</taxon>
    </lineage>
</organism>
<sequence length="174" mass="18772">MSKLAGAAKHPLAVVVYVLTAALPGFLEWLEERDTSTEVHLEQKIRDLQEAAIHQNIQANAEDIEALHDQCVTYEDLFTMYDEGSPTRRPVRRSARRGGGGTGGSRPGASGPQRPGTAAVDGPGEGTAETPLERLMTKAAEAARAEEDYGHVQRPALRKAADVRQEANAEQVAF</sequence>
<proteinExistence type="predicted"/>
<gene>
    <name evidence="2" type="ORF">LCGC14_0320460</name>
</gene>